<name>A0AA86T3I2_9FABA</name>
<evidence type="ECO:0000256" key="17">
    <source>
        <dbReference type="ARBA" id="ARBA00023170"/>
    </source>
</evidence>
<evidence type="ECO:0000256" key="8">
    <source>
        <dbReference type="ARBA" id="ARBA00022741"/>
    </source>
</evidence>
<dbReference type="InterPro" id="IPR036890">
    <property type="entry name" value="HATPase_C_sf"/>
</dbReference>
<proteinExistence type="inferred from homology"/>
<evidence type="ECO:0000256" key="7">
    <source>
        <dbReference type="ARBA" id="ARBA00022723"/>
    </source>
</evidence>
<dbReference type="Pfam" id="PF25487">
    <property type="entry name" value="ETR1_N"/>
    <property type="match status" value="1"/>
</dbReference>
<dbReference type="EMBL" id="OY731407">
    <property type="protein sequence ID" value="CAJ1976294.1"/>
    <property type="molecule type" value="Genomic_DNA"/>
</dbReference>
<dbReference type="GO" id="GO:0005789">
    <property type="term" value="C:endoplasmic reticulum membrane"/>
    <property type="evidence" value="ECO:0007669"/>
    <property type="project" value="UniProtKB-SubCell"/>
</dbReference>
<evidence type="ECO:0000256" key="1">
    <source>
        <dbReference type="ARBA" id="ARBA00001935"/>
    </source>
</evidence>
<organism evidence="23 24">
    <name type="scientific">Sphenostylis stenocarpa</name>
    <dbReference type="NCBI Taxonomy" id="92480"/>
    <lineage>
        <taxon>Eukaryota</taxon>
        <taxon>Viridiplantae</taxon>
        <taxon>Streptophyta</taxon>
        <taxon>Embryophyta</taxon>
        <taxon>Tracheophyta</taxon>
        <taxon>Spermatophyta</taxon>
        <taxon>Magnoliopsida</taxon>
        <taxon>eudicotyledons</taxon>
        <taxon>Gunneridae</taxon>
        <taxon>Pentapetalae</taxon>
        <taxon>rosids</taxon>
        <taxon>fabids</taxon>
        <taxon>Fabales</taxon>
        <taxon>Fabaceae</taxon>
        <taxon>Papilionoideae</taxon>
        <taxon>50 kb inversion clade</taxon>
        <taxon>NPAAA clade</taxon>
        <taxon>indigoferoid/millettioid clade</taxon>
        <taxon>Phaseoleae</taxon>
        <taxon>Sphenostylis</taxon>
    </lineage>
</organism>
<dbReference type="InterPro" id="IPR003018">
    <property type="entry name" value="GAF"/>
</dbReference>
<keyword evidence="5" id="KW-0808">Transferase</keyword>
<keyword evidence="17" id="KW-0675">Receptor</keyword>
<feature type="transmembrane region" description="Helical" evidence="20">
    <location>
        <begin position="78"/>
        <end position="99"/>
    </location>
</feature>
<keyword evidence="24" id="KW-1185">Reference proteome</keyword>
<evidence type="ECO:0000256" key="18">
    <source>
        <dbReference type="ARBA" id="ARBA00056860"/>
    </source>
</evidence>
<dbReference type="GO" id="GO:0038199">
    <property type="term" value="F:ethylene receptor activity"/>
    <property type="evidence" value="ECO:0007669"/>
    <property type="project" value="TreeGrafter"/>
</dbReference>
<evidence type="ECO:0000256" key="13">
    <source>
        <dbReference type="ARBA" id="ARBA00022989"/>
    </source>
</evidence>
<evidence type="ECO:0000256" key="2">
    <source>
        <dbReference type="ARBA" id="ARBA00004477"/>
    </source>
</evidence>
<feature type="transmembrane region" description="Helical" evidence="20">
    <location>
        <begin position="111"/>
        <end position="141"/>
    </location>
</feature>
<keyword evidence="8" id="KW-0547">Nucleotide-binding</keyword>
<evidence type="ECO:0000256" key="19">
    <source>
        <dbReference type="SAM" id="Coils"/>
    </source>
</evidence>
<comment type="function">
    <text evidence="18">Ethylene receptor related to bacterial two-component regulators. Acts as a redundant negative regulator of ethylene signaling.</text>
</comment>
<dbReference type="AlphaFoldDB" id="A0AA86T3I2"/>
<evidence type="ECO:0000256" key="15">
    <source>
        <dbReference type="ARBA" id="ARBA00023012"/>
    </source>
</evidence>
<gene>
    <name evidence="23" type="ORF">AYBTSS11_LOCUS28431</name>
</gene>
<evidence type="ECO:0000256" key="20">
    <source>
        <dbReference type="SAM" id="Phobius"/>
    </source>
</evidence>
<keyword evidence="19" id="KW-0175">Coiled coil</keyword>
<dbReference type="InterPro" id="IPR003661">
    <property type="entry name" value="HisK_dim/P_dom"/>
</dbReference>
<dbReference type="Gene3D" id="3.30.565.10">
    <property type="entry name" value="Histidine kinase-like ATPase, C-terminal domain"/>
    <property type="match status" value="1"/>
</dbReference>
<evidence type="ECO:0000256" key="6">
    <source>
        <dbReference type="ARBA" id="ARBA00022692"/>
    </source>
</evidence>
<dbReference type="PANTHER" id="PTHR24423:SF636">
    <property type="entry name" value="ETHYLENE RECEPTOR"/>
    <property type="match status" value="1"/>
</dbReference>
<keyword evidence="7" id="KW-0479">Metal-binding</keyword>
<evidence type="ECO:0000256" key="10">
    <source>
        <dbReference type="ARBA" id="ARBA00022777"/>
    </source>
</evidence>
<keyword evidence="15" id="KW-0902">Two-component regulatory system</keyword>
<dbReference type="GO" id="GO:0046872">
    <property type="term" value="F:metal ion binding"/>
    <property type="evidence" value="ECO:0007669"/>
    <property type="project" value="UniProtKB-KW"/>
</dbReference>
<keyword evidence="6 20" id="KW-0812">Transmembrane</keyword>
<evidence type="ECO:0000256" key="21">
    <source>
        <dbReference type="SAM" id="SignalP"/>
    </source>
</evidence>
<comment type="cofactor">
    <cofactor evidence="1">
        <name>Cu cation</name>
        <dbReference type="ChEBI" id="CHEBI:23378"/>
    </cofactor>
</comment>
<feature type="domain" description="GAF" evidence="22">
    <location>
        <begin position="186"/>
        <end position="345"/>
    </location>
</feature>
<evidence type="ECO:0000259" key="22">
    <source>
        <dbReference type="SMART" id="SM00065"/>
    </source>
</evidence>
<keyword evidence="16 20" id="KW-0472">Membrane</keyword>
<dbReference type="Gramene" id="rna-AYBTSS11_LOCUS28431">
    <property type="protein sequence ID" value="CAJ1976294.1"/>
    <property type="gene ID" value="gene-AYBTSS11_LOCUS28431"/>
</dbReference>
<comment type="similarity">
    <text evidence="3">Belongs to the ethylene receptor family.</text>
</comment>
<feature type="chain" id="PRO_5041704182" description="GAF domain-containing protein" evidence="21">
    <location>
        <begin position="24"/>
        <end position="668"/>
    </location>
</feature>
<evidence type="ECO:0000256" key="12">
    <source>
        <dbReference type="ARBA" id="ARBA00022840"/>
    </source>
</evidence>
<keyword evidence="21" id="KW-0732">Signal</keyword>
<keyword evidence="13 20" id="KW-1133">Transmembrane helix</keyword>
<evidence type="ECO:0000256" key="11">
    <source>
        <dbReference type="ARBA" id="ARBA00022824"/>
    </source>
</evidence>
<dbReference type="SUPFAM" id="SSF55781">
    <property type="entry name" value="GAF domain-like"/>
    <property type="match status" value="1"/>
</dbReference>
<sequence>MEILFHLHLWVLLLCQLVLYVSSTNVGSDNCNCEDGEGIWSIYSVLVGQKVSDFFIAIAYFSIPIELIYFVSQTNVPFKLLFFHFIAFIVLCGLTHLLNVFSYHGAPSFQLLFYISIAKFFTALVSCATTLTLPPIIPLLLKTKIREFFLRKNVMELDQEVGLMKKQKEASLHVRMLTREIRKSIDKHTILYTTLVELSKTLNLHNCVVWMPNDDQQEMHLTHELKKNSRKNFQNFIPMNDLDVLEIRKTKGVKILRSDSTLGVVSGGGSKELGVVAAIRIPLLHVSNFKGGTPELVNTCYGILVLVLPSSNIRVWTYHEMKIVEVVADQVAVALSHASILEESQMMRQKLEEQNQALKQAKKNAIMTIQARKSFQKVMNDGIRRPTHSIIGMLSLFQEDNLRSEQKGIGNTMLKVGHVLSNLINDVMKISNNENEGFQLEMKPFLLHSMLREVSCIAKCLCVYEGFGFEVDVQKSLPNKVIGDEVRTFQVIMYVIGYLLNMKDKGTLKFQVFLDKNDEDKDDESSQRWRSCGQNGYISIKLDFNIIDRSHSDKANSTMHYIGKRQYSKNERKDGLNFNMCKKLVQMMQGNIWISSNTLGLVQGMTLLLKIHLQSSLEKSMVASKDYSNPLFKELKVVLVENDVVNRIVTKKLLEKLGCQVTSRFIGV</sequence>
<evidence type="ECO:0000256" key="14">
    <source>
        <dbReference type="ARBA" id="ARBA00023008"/>
    </source>
</evidence>
<evidence type="ECO:0000256" key="5">
    <source>
        <dbReference type="ARBA" id="ARBA00022679"/>
    </source>
</evidence>
<dbReference type="GO" id="GO:0010105">
    <property type="term" value="P:negative regulation of ethylene-activated signaling pathway"/>
    <property type="evidence" value="ECO:0007669"/>
    <property type="project" value="UniProtKB-ARBA"/>
</dbReference>
<evidence type="ECO:0000313" key="23">
    <source>
        <dbReference type="EMBL" id="CAJ1976294.1"/>
    </source>
</evidence>
<dbReference type="GO" id="GO:0000155">
    <property type="term" value="F:phosphorelay sensor kinase activity"/>
    <property type="evidence" value="ECO:0007669"/>
    <property type="project" value="InterPro"/>
</dbReference>
<dbReference type="Gene3D" id="1.10.287.130">
    <property type="match status" value="1"/>
</dbReference>
<dbReference type="GO" id="GO:0005524">
    <property type="term" value="F:ATP binding"/>
    <property type="evidence" value="ECO:0007669"/>
    <property type="project" value="UniProtKB-KW"/>
</dbReference>
<dbReference type="Pfam" id="PF01590">
    <property type="entry name" value="GAF"/>
    <property type="match status" value="1"/>
</dbReference>
<feature type="signal peptide" evidence="21">
    <location>
        <begin position="1"/>
        <end position="23"/>
    </location>
</feature>
<feature type="coiled-coil region" evidence="19">
    <location>
        <begin position="341"/>
        <end position="368"/>
    </location>
</feature>
<evidence type="ECO:0000256" key="3">
    <source>
        <dbReference type="ARBA" id="ARBA00009842"/>
    </source>
</evidence>
<evidence type="ECO:0000256" key="9">
    <source>
        <dbReference type="ARBA" id="ARBA00022745"/>
    </source>
</evidence>
<dbReference type="CDD" id="cd16938">
    <property type="entry name" value="HATPase_ETR2_ERS2-EIN4-like"/>
    <property type="match status" value="1"/>
</dbReference>
<dbReference type="PANTHER" id="PTHR24423">
    <property type="entry name" value="TWO-COMPONENT SENSOR HISTIDINE KINASE"/>
    <property type="match status" value="1"/>
</dbReference>
<dbReference type="GO" id="GO:0004674">
    <property type="term" value="F:protein serine/threonine kinase activity"/>
    <property type="evidence" value="ECO:0007669"/>
    <property type="project" value="UniProtKB-ARBA"/>
</dbReference>
<dbReference type="CDD" id="cd00082">
    <property type="entry name" value="HisKA"/>
    <property type="match status" value="1"/>
</dbReference>
<dbReference type="GO" id="GO:0051740">
    <property type="term" value="F:ethylene binding"/>
    <property type="evidence" value="ECO:0007669"/>
    <property type="project" value="TreeGrafter"/>
</dbReference>
<keyword evidence="4" id="KW-0597">Phosphoprotein</keyword>
<dbReference type="SMART" id="SM00065">
    <property type="entry name" value="GAF"/>
    <property type="match status" value="1"/>
</dbReference>
<evidence type="ECO:0000256" key="4">
    <source>
        <dbReference type="ARBA" id="ARBA00022553"/>
    </source>
</evidence>
<accession>A0AA86T3I2</accession>
<comment type="subcellular location">
    <subcellularLocation>
        <location evidence="2">Endoplasmic reticulum membrane</location>
        <topology evidence="2">Multi-pass membrane protein</topology>
    </subcellularLocation>
</comment>
<keyword evidence="10" id="KW-0418">Kinase</keyword>
<dbReference type="Gene3D" id="3.30.450.40">
    <property type="match status" value="1"/>
</dbReference>
<keyword evidence="9" id="KW-0936">Ethylene signaling pathway</keyword>
<keyword evidence="14" id="KW-0186">Copper</keyword>
<dbReference type="Proteomes" id="UP001189624">
    <property type="component" value="Chromosome 10"/>
</dbReference>
<keyword evidence="11" id="KW-0256">Endoplasmic reticulum</keyword>
<evidence type="ECO:0000313" key="24">
    <source>
        <dbReference type="Proteomes" id="UP001189624"/>
    </source>
</evidence>
<evidence type="ECO:0000256" key="16">
    <source>
        <dbReference type="ARBA" id="ARBA00023136"/>
    </source>
</evidence>
<protein>
    <recommendedName>
        <fullName evidence="22">GAF domain-containing protein</fullName>
    </recommendedName>
</protein>
<reference evidence="23" key="1">
    <citation type="submission" date="2023-10" db="EMBL/GenBank/DDBJ databases">
        <authorList>
            <person name="Domelevo Entfellner J.-B."/>
        </authorList>
    </citation>
    <scope>NUCLEOTIDE SEQUENCE</scope>
</reference>
<dbReference type="InterPro" id="IPR058544">
    <property type="entry name" value="ETR1_N"/>
</dbReference>
<keyword evidence="12" id="KW-0067">ATP-binding</keyword>
<dbReference type="InterPro" id="IPR029016">
    <property type="entry name" value="GAF-like_dom_sf"/>
</dbReference>
<dbReference type="FunFam" id="1.10.287.130:FF:000087">
    <property type="entry name" value="Ethylene receptor 4"/>
    <property type="match status" value="1"/>
</dbReference>